<feature type="domain" description="PLD phosphodiesterase" evidence="4">
    <location>
        <begin position="205"/>
        <end position="245"/>
    </location>
</feature>
<feature type="site" description="Interaction with DNA" evidence="3">
    <location>
        <position position="242"/>
    </location>
</feature>
<dbReference type="PROSITE" id="PS50035">
    <property type="entry name" value="PLD"/>
    <property type="match status" value="1"/>
</dbReference>
<organism evidence="5 6">
    <name type="scientific">Claviceps pusilla</name>
    <dbReference type="NCBI Taxonomy" id="123648"/>
    <lineage>
        <taxon>Eukaryota</taxon>
        <taxon>Fungi</taxon>
        <taxon>Dikarya</taxon>
        <taxon>Ascomycota</taxon>
        <taxon>Pezizomycotina</taxon>
        <taxon>Sordariomycetes</taxon>
        <taxon>Hypocreomycetidae</taxon>
        <taxon>Hypocreales</taxon>
        <taxon>Clavicipitaceae</taxon>
        <taxon>Claviceps</taxon>
    </lineage>
</organism>
<dbReference type="GO" id="GO:0017005">
    <property type="term" value="F:3'-tyrosyl-DNA phosphodiesterase activity"/>
    <property type="evidence" value="ECO:0007669"/>
    <property type="project" value="TreeGrafter"/>
</dbReference>
<gene>
    <name evidence="5" type="ORF">E4U43_004493</name>
</gene>
<comment type="caution">
    <text evidence="5">The sequence shown here is derived from an EMBL/GenBank/DDBJ whole genome shotgun (WGS) entry which is preliminary data.</text>
</comment>
<dbReference type="GO" id="GO:0003697">
    <property type="term" value="F:single-stranded DNA binding"/>
    <property type="evidence" value="ECO:0007669"/>
    <property type="project" value="TreeGrafter"/>
</dbReference>
<feature type="active site" description="Proton donor/acceptor" evidence="1">
    <location>
        <position position="210"/>
    </location>
</feature>
<dbReference type="Gene3D" id="3.30.870.10">
    <property type="entry name" value="Endonuclease Chain A"/>
    <property type="match status" value="2"/>
</dbReference>
<dbReference type="PANTHER" id="PTHR12415:SF4">
    <property type="entry name" value="TYROSYL-DNA PHOSPHODIESTERASE DOMAIN-CONTAINING PROTEIN"/>
    <property type="match status" value="1"/>
</dbReference>
<reference evidence="5" key="1">
    <citation type="journal article" date="2020" name="bioRxiv">
        <title>Whole genome comparisons of ergot fungi reveals the divergence and evolution of species within the genus Claviceps are the result of varying mechanisms driving genome evolution and host range expansion.</title>
        <authorList>
            <person name="Wyka S.A."/>
            <person name="Mondo S.J."/>
            <person name="Liu M."/>
            <person name="Dettman J."/>
            <person name="Nalam V."/>
            <person name="Broders K.D."/>
        </authorList>
    </citation>
    <scope>NUCLEOTIDE SEQUENCE</scope>
    <source>
        <strain evidence="5">CCC 602</strain>
    </source>
</reference>
<evidence type="ECO:0000313" key="6">
    <source>
        <dbReference type="Proteomes" id="UP000748025"/>
    </source>
</evidence>
<dbReference type="GO" id="GO:0005634">
    <property type="term" value="C:nucleus"/>
    <property type="evidence" value="ECO:0007669"/>
    <property type="project" value="InterPro"/>
</dbReference>
<accession>A0A9P7N3B9</accession>
<dbReference type="GO" id="GO:0006281">
    <property type="term" value="P:DNA repair"/>
    <property type="evidence" value="ECO:0007669"/>
    <property type="project" value="InterPro"/>
</dbReference>
<feature type="binding site" evidence="2">
    <location>
        <position position="4"/>
    </location>
    <ligand>
        <name>substrate</name>
    </ligand>
</feature>
<keyword evidence="6" id="KW-1185">Reference proteome</keyword>
<dbReference type="InterPro" id="IPR001736">
    <property type="entry name" value="PLipase_D/transphosphatidylase"/>
</dbReference>
<evidence type="ECO:0000256" key="2">
    <source>
        <dbReference type="PIRSR" id="PIRSR610347-2"/>
    </source>
</evidence>
<protein>
    <recommendedName>
        <fullName evidence="4">PLD phosphodiesterase domain-containing protein</fullName>
    </recommendedName>
</protein>
<proteinExistence type="predicted"/>
<dbReference type="EMBL" id="SRPW01002925">
    <property type="protein sequence ID" value="KAG5989465.1"/>
    <property type="molecule type" value="Genomic_DNA"/>
</dbReference>
<dbReference type="OrthoDB" id="47785at2759"/>
<dbReference type="AlphaFoldDB" id="A0A9P7N3B9"/>
<dbReference type="InterPro" id="IPR010347">
    <property type="entry name" value="Tdp1"/>
</dbReference>
<feature type="active site" description="Nucleophile" evidence="1">
    <location>
        <position position="2"/>
    </location>
</feature>
<dbReference type="Pfam" id="PF06087">
    <property type="entry name" value="Tyr-DNA_phospho"/>
    <property type="match status" value="2"/>
</dbReference>
<dbReference type="SUPFAM" id="SSF56024">
    <property type="entry name" value="Phospholipase D/nuclease"/>
    <property type="match status" value="2"/>
</dbReference>
<evidence type="ECO:0000256" key="3">
    <source>
        <dbReference type="PIRSR" id="PIRSR610347-3"/>
    </source>
</evidence>
<name>A0A9P7N3B9_9HYPO</name>
<dbReference type="GO" id="GO:0003690">
    <property type="term" value="F:double-stranded DNA binding"/>
    <property type="evidence" value="ECO:0007669"/>
    <property type="project" value="TreeGrafter"/>
</dbReference>
<sequence length="321" mass="35518">MHSKLQILKFPNYLRVVVPTGNLVPHDWGETGIMENMVFLIDLPLLSDDMQPPQMTMFQTRLQKYLQAMGVDAGMIASLSKYDFAETADLGFVYSIPGETLDSSLSPVGFASLSTAVAALGLASREPIQVDYAGPKFGNDDKDEIVGDDALQLQKNFRIYFPSHDTVASSRGGKRAAGTICFQKKWWKASTFPKEMMRDCVNTFDGLLMHSKIILVRQDDSQARGAEKAAAAWAYIGSANLSESAWGRVSRDRASGKRKVVCRNWECGVVVPVRTAPSPEQKSSADMGRFAGTIPIPMQVPGRKYSPDEEPWFFQSIWTDS</sequence>
<evidence type="ECO:0000259" key="4">
    <source>
        <dbReference type="PROSITE" id="PS50035"/>
    </source>
</evidence>
<dbReference type="PANTHER" id="PTHR12415">
    <property type="entry name" value="TYROSYL-DNA PHOSPHODIESTERASE 1"/>
    <property type="match status" value="1"/>
</dbReference>
<evidence type="ECO:0000256" key="1">
    <source>
        <dbReference type="PIRSR" id="PIRSR610347-1"/>
    </source>
</evidence>
<feature type="binding site" evidence="2">
    <location>
        <position position="212"/>
    </location>
    <ligand>
        <name>substrate</name>
    </ligand>
</feature>
<evidence type="ECO:0000313" key="5">
    <source>
        <dbReference type="EMBL" id="KAG5989465.1"/>
    </source>
</evidence>
<dbReference type="Proteomes" id="UP000748025">
    <property type="component" value="Unassembled WGS sequence"/>
</dbReference>